<reference evidence="2 3" key="1">
    <citation type="submission" date="2018-11" db="EMBL/GenBank/DDBJ databases">
        <authorList>
            <consortium name="Pathogen Informatics"/>
        </authorList>
    </citation>
    <scope>NUCLEOTIDE SEQUENCE [LARGE SCALE GENOMIC DNA]</scope>
</reference>
<accession>A0A3P7JG30</accession>
<feature type="region of interest" description="Disordered" evidence="1">
    <location>
        <begin position="51"/>
        <end position="76"/>
    </location>
</feature>
<evidence type="ECO:0000256" key="1">
    <source>
        <dbReference type="SAM" id="MobiDB-lite"/>
    </source>
</evidence>
<name>A0A3P7JG30_STRVU</name>
<feature type="compositionally biased region" description="Basic and acidic residues" evidence="1">
    <location>
        <begin position="52"/>
        <end position="76"/>
    </location>
</feature>
<proteinExistence type="predicted"/>
<dbReference type="EMBL" id="UYYB01106070">
    <property type="protein sequence ID" value="VDM79713.1"/>
    <property type="molecule type" value="Genomic_DNA"/>
</dbReference>
<dbReference type="AlphaFoldDB" id="A0A3P7JG30"/>
<dbReference type="Proteomes" id="UP000270094">
    <property type="component" value="Unassembled WGS sequence"/>
</dbReference>
<evidence type="ECO:0000313" key="3">
    <source>
        <dbReference type="Proteomes" id="UP000270094"/>
    </source>
</evidence>
<organism evidence="2 3">
    <name type="scientific">Strongylus vulgaris</name>
    <name type="common">Blood worm</name>
    <dbReference type="NCBI Taxonomy" id="40348"/>
    <lineage>
        <taxon>Eukaryota</taxon>
        <taxon>Metazoa</taxon>
        <taxon>Ecdysozoa</taxon>
        <taxon>Nematoda</taxon>
        <taxon>Chromadorea</taxon>
        <taxon>Rhabditida</taxon>
        <taxon>Rhabditina</taxon>
        <taxon>Rhabditomorpha</taxon>
        <taxon>Strongyloidea</taxon>
        <taxon>Strongylidae</taxon>
        <taxon>Strongylus</taxon>
    </lineage>
</organism>
<keyword evidence="3" id="KW-1185">Reference proteome</keyword>
<sequence>MAAPPPPQIVFNPPCVGCAPPPPQPTMLFGSVPCCSITDFSCCSRLFRKRHTEGEEKSGEKIEEETSTKKVEEKRD</sequence>
<gene>
    <name evidence="2" type="ORF">SVUK_LOCUS14711</name>
</gene>
<protein>
    <submittedName>
        <fullName evidence="2">Uncharacterized protein</fullName>
    </submittedName>
</protein>
<evidence type="ECO:0000313" key="2">
    <source>
        <dbReference type="EMBL" id="VDM79713.1"/>
    </source>
</evidence>